<comment type="caution">
    <text evidence="2">The sequence shown here is derived from an EMBL/GenBank/DDBJ whole genome shotgun (WGS) entry which is preliminary data.</text>
</comment>
<dbReference type="EMBL" id="BOPG01000100">
    <property type="protein sequence ID" value="GIJ63625.1"/>
    <property type="molecule type" value="Genomic_DNA"/>
</dbReference>
<evidence type="ECO:0000313" key="3">
    <source>
        <dbReference type="Proteomes" id="UP000612585"/>
    </source>
</evidence>
<protein>
    <submittedName>
        <fullName evidence="2">Uncharacterized protein</fullName>
    </submittedName>
</protein>
<evidence type="ECO:0000256" key="1">
    <source>
        <dbReference type="SAM" id="Phobius"/>
    </source>
</evidence>
<evidence type="ECO:0000313" key="2">
    <source>
        <dbReference type="EMBL" id="GIJ63625.1"/>
    </source>
</evidence>
<organism evidence="2 3">
    <name type="scientific">Virgisporangium aurantiacum</name>
    <dbReference type="NCBI Taxonomy" id="175570"/>
    <lineage>
        <taxon>Bacteria</taxon>
        <taxon>Bacillati</taxon>
        <taxon>Actinomycetota</taxon>
        <taxon>Actinomycetes</taxon>
        <taxon>Micromonosporales</taxon>
        <taxon>Micromonosporaceae</taxon>
        <taxon>Virgisporangium</taxon>
    </lineage>
</organism>
<keyword evidence="1" id="KW-1133">Transmembrane helix</keyword>
<dbReference type="Proteomes" id="UP000612585">
    <property type="component" value="Unassembled WGS sequence"/>
</dbReference>
<keyword evidence="3" id="KW-1185">Reference proteome</keyword>
<gene>
    <name evidence="2" type="ORF">Vau01_111410</name>
</gene>
<feature type="transmembrane region" description="Helical" evidence="1">
    <location>
        <begin position="6"/>
        <end position="24"/>
    </location>
</feature>
<accession>A0A8J4E631</accession>
<keyword evidence="1" id="KW-0812">Transmembrane</keyword>
<name>A0A8J4E631_9ACTN</name>
<keyword evidence="1" id="KW-0472">Membrane</keyword>
<dbReference type="AlphaFoldDB" id="A0A8J4E631"/>
<reference evidence="2" key="1">
    <citation type="submission" date="2021-01" db="EMBL/GenBank/DDBJ databases">
        <title>Whole genome shotgun sequence of Virgisporangium aurantiacum NBRC 16421.</title>
        <authorList>
            <person name="Komaki H."/>
            <person name="Tamura T."/>
        </authorList>
    </citation>
    <scope>NUCLEOTIDE SEQUENCE</scope>
    <source>
        <strain evidence="2">NBRC 16421</strain>
    </source>
</reference>
<sequence>MLAWQAGAVVVGTLGFVIVVIFLWDSGRVKRLQPVTMQLYCRLEVVVHDPEAVTSLAAQQLREANIDWSEEEDNVETAVDELKADLCQSLAGVMDPLRLVDGVPGVEARGGLIWAEIGEAHRRFRAGDGDGAAQRIALLGDLFEELRVVQGGVGQPPGAADPVRRRRC</sequence>
<proteinExistence type="predicted"/>